<evidence type="ECO:0000313" key="6">
    <source>
        <dbReference type="EMBL" id="SVC65076.1"/>
    </source>
</evidence>
<dbReference type="AlphaFoldDB" id="A0A382NVI5"/>
<accession>A0A382NVI5</accession>
<proteinExistence type="predicted"/>
<name>A0A382NVI5_9ZZZZ</name>
<organism evidence="6">
    <name type="scientific">marine metagenome</name>
    <dbReference type="NCBI Taxonomy" id="408172"/>
    <lineage>
        <taxon>unclassified sequences</taxon>
        <taxon>metagenomes</taxon>
        <taxon>ecological metagenomes</taxon>
    </lineage>
</organism>
<dbReference type="Pfam" id="PF00120">
    <property type="entry name" value="Gln-synt_C"/>
    <property type="match status" value="1"/>
</dbReference>
<dbReference type="PROSITE" id="PS51987">
    <property type="entry name" value="GS_CATALYTIC"/>
    <property type="match status" value="1"/>
</dbReference>
<dbReference type="Gene3D" id="3.30.590.10">
    <property type="entry name" value="Glutamine synthetase/guanido kinase, catalytic domain"/>
    <property type="match status" value="1"/>
</dbReference>
<evidence type="ECO:0000256" key="1">
    <source>
        <dbReference type="ARBA" id="ARBA00022598"/>
    </source>
</evidence>
<dbReference type="InterPro" id="IPR008147">
    <property type="entry name" value="Gln_synt_N"/>
</dbReference>
<protein>
    <submittedName>
        <fullName evidence="6">Uncharacterized protein</fullName>
    </submittedName>
</protein>
<dbReference type="SUPFAM" id="SSF54368">
    <property type="entry name" value="Glutamine synthetase, N-terminal domain"/>
    <property type="match status" value="1"/>
</dbReference>
<gene>
    <name evidence="6" type="ORF">METZ01_LOCUS317930</name>
</gene>
<dbReference type="PANTHER" id="PTHR43785">
    <property type="entry name" value="GAMMA-GLUTAMYLPUTRESCINE SYNTHETASE"/>
    <property type="match status" value="1"/>
</dbReference>
<evidence type="ECO:0000256" key="2">
    <source>
        <dbReference type="ARBA" id="ARBA00022741"/>
    </source>
</evidence>
<keyword evidence="3" id="KW-0067">ATP-binding</keyword>
<dbReference type="EMBL" id="UINC01103014">
    <property type="protein sequence ID" value="SVC65076.1"/>
    <property type="molecule type" value="Genomic_DNA"/>
</dbReference>
<evidence type="ECO:0000259" key="4">
    <source>
        <dbReference type="PROSITE" id="PS51986"/>
    </source>
</evidence>
<dbReference type="PANTHER" id="PTHR43785:SF14">
    <property type="entry name" value="GLUTAMINE SYNTHETASE"/>
    <property type="match status" value="1"/>
</dbReference>
<dbReference type="PROSITE" id="PS51986">
    <property type="entry name" value="GS_BETA_GRASP"/>
    <property type="match status" value="1"/>
</dbReference>
<evidence type="ECO:0000256" key="3">
    <source>
        <dbReference type="ARBA" id="ARBA00022840"/>
    </source>
</evidence>
<dbReference type="GO" id="GO:0004356">
    <property type="term" value="F:glutamine synthetase activity"/>
    <property type="evidence" value="ECO:0007669"/>
    <property type="project" value="InterPro"/>
</dbReference>
<dbReference type="InterPro" id="IPR008146">
    <property type="entry name" value="Gln_synth_cat_dom"/>
</dbReference>
<dbReference type="GO" id="GO:0006542">
    <property type="term" value="P:glutamine biosynthetic process"/>
    <property type="evidence" value="ECO:0007669"/>
    <property type="project" value="InterPro"/>
</dbReference>
<evidence type="ECO:0000259" key="5">
    <source>
        <dbReference type="PROSITE" id="PS51987"/>
    </source>
</evidence>
<dbReference type="InterPro" id="IPR036651">
    <property type="entry name" value="Gln_synt_N_sf"/>
</dbReference>
<keyword evidence="2" id="KW-0547">Nucleotide-binding</keyword>
<keyword evidence="1" id="KW-0436">Ligase</keyword>
<dbReference type="InterPro" id="IPR014746">
    <property type="entry name" value="Gln_synth/guanido_kin_cat_dom"/>
</dbReference>
<feature type="non-terminal residue" evidence="6">
    <location>
        <position position="242"/>
    </location>
</feature>
<dbReference type="Gene3D" id="3.10.20.70">
    <property type="entry name" value="Glutamine synthetase, N-terminal domain"/>
    <property type="match status" value="1"/>
</dbReference>
<reference evidence="6" key="1">
    <citation type="submission" date="2018-05" db="EMBL/GenBank/DDBJ databases">
        <authorList>
            <person name="Lanie J.A."/>
            <person name="Ng W.-L."/>
            <person name="Kazmierczak K.M."/>
            <person name="Andrzejewski T.M."/>
            <person name="Davidsen T.M."/>
            <person name="Wayne K.J."/>
            <person name="Tettelin H."/>
            <person name="Glass J.I."/>
            <person name="Rusch D."/>
            <person name="Podicherti R."/>
            <person name="Tsui H.-C.T."/>
            <person name="Winkler M.E."/>
        </authorList>
    </citation>
    <scope>NUCLEOTIDE SEQUENCE</scope>
</reference>
<feature type="domain" description="GS catalytic" evidence="5">
    <location>
        <begin position="124"/>
        <end position="242"/>
    </location>
</feature>
<feature type="domain" description="GS beta-grasp" evidence="4">
    <location>
        <begin position="33"/>
        <end position="118"/>
    </location>
</feature>
<sequence length="242" mass="27809">MSKNKKIYYESFEDAIERNRKKVPEIHKKLKNAGVKYILSSWIDLHGVPKTKPVPMSDFELLCLGKGPQFAAHSISFVPELTPADSDQIMLPDLDCVYICPWDKSIAIIFADFFWEGKPYNVCPRQALKRAMQKAQDAGYKGMAGIEPEFIAMKYDEDGKPIKAIDSDPIKGIRPRRQAFGYDVEHSLDSMHFFKELIDILENLGWNLHDVVAEGAYSQFELDFHYTNLLEMADRLVFLRIL</sequence>
<dbReference type="GO" id="GO:0005524">
    <property type="term" value="F:ATP binding"/>
    <property type="evidence" value="ECO:0007669"/>
    <property type="project" value="UniProtKB-KW"/>
</dbReference>
<dbReference type="SUPFAM" id="SSF55931">
    <property type="entry name" value="Glutamine synthetase/guanido kinase"/>
    <property type="match status" value="1"/>
</dbReference>